<protein>
    <submittedName>
        <fullName evidence="1">Uncharacterized protein</fullName>
    </submittedName>
</protein>
<dbReference type="STRING" id="857566.A0A1E3PPU9"/>
<dbReference type="Proteomes" id="UP000095009">
    <property type="component" value="Unassembled WGS sequence"/>
</dbReference>
<dbReference type="InterPro" id="IPR011333">
    <property type="entry name" value="SKP1/BTB/POZ_sf"/>
</dbReference>
<organism evidence="1 2">
    <name type="scientific">Nadsonia fulvescens var. elongata DSM 6958</name>
    <dbReference type="NCBI Taxonomy" id="857566"/>
    <lineage>
        <taxon>Eukaryota</taxon>
        <taxon>Fungi</taxon>
        <taxon>Dikarya</taxon>
        <taxon>Ascomycota</taxon>
        <taxon>Saccharomycotina</taxon>
        <taxon>Dipodascomycetes</taxon>
        <taxon>Dipodascales</taxon>
        <taxon>Dipodascales incertae sedis</taxon>
        <taxon>Nadsonia</taxon>
    </lineage>
</organism>
<dbReference type="EMBL" id="KV454407">
    <property type="protein sequence ID" value="ODQ67328.1"/>
    <property type="molecule type" value="Genomic_DNA"/>
</dbReference>
<proteinExistence type="predicted"/>
<gene>
    <name evidence="1" type="ORF">NADFUDRAFT_45458</name>
</gene>
<evidence type="ECO:0000313" key="2">
    <source>
        <dbReference type="Proteomes" id="UP000095009"/>
    </source>
</evidence>
<dbReference type="SUPFAM" id="SSF54695">
    <property type="entry name" value="POZ domain"/>
    <property type="match status" value="1"/>
</dbReference>
<keyword evidence="2" id="KW-1185">Reference proteome</keyword>
<dbReference type="OrthoDB" id="9451547at2759"/>
<evidence type="ECO:0000313" key="1">
    <source>
        <dbReference type="EMBL" id="ODQ67328.1"/>
    </source>
</evidence>
<reference evidence="1 2" key="1">
    <citation type="journal article" date="2016" name="Proc. Natl. Acad. Sci. U.S.A.">
        <title>Comparative genomics of biotechnologically important yeasts.</title>
        <authorList>
            <person name="Riley R."/>
            <person name="Haridas S."/>
            <person name="Wolfe K.H."/>
            <person name="Lopes M.R."/>
            <person name="Hittinger C.T."/>
            <person name="Goeker M."/>
            <person name="Salamov A.A."/>
            <person name="Wisecaver J.H."/>
            <person name="Long T.M."/>
            <person name="Calvey C.H."/>
            <person name="Aerts A.L."/>
            <person name="Barry K.W."/>
            <person name="Choi C."/>
            <person name="Clum A."/>
            <person name="Coughlan A.Y."/>
            <person name="Deshpande S."/>
            <person name="Douglass A.P."/>
            <person name="Hanson S.J."/>
            <person name="Klenk H.-P."/>
            <person name="LaButti K.M."/>
            <person name="Lapidus A."/>
            <person name="Lindquist E.A."/>
            <person name="Lipzen A.M."/>
            <person name="Meier-Kolthoff J.P."/>
            <person name="Ohm R.A."/>
            <person name="Otillar R.P."/>
            <person name="Pangilinan J.L."/>
            <person name="Peng Y."/>
            <person name="Rokas A."/>
            <person name="Rosa C.A."/>
            <person name="Scheuner C."/>
            <person name="Sibirny A.A."/>
            <person name="Slot J.C."/>
            <person name="Stielow J.B."/>
            <person name="Sun H."/>
            <person name="Kurtzman C.P."/>
            <person name="Blackwell M."/>
            <person name="Grigoriev I.V."/>
            <person name="Jeffries T.W."/>
        </authorList>
    </citation>
    <scope>NUCLEOTIDE SEQUENCE [LARGE SCALE GENOMIC DNA]</scope>
    <source>
        <strain evidence="1 2">DSM 6958</strain>
    </source>
</reference>
<sequence>MSEAQVSSIITQVSDGRNDNHPLQDNNTSINDDLPNLTLTLNVRGTIFVITREELMNLPESILLCLFPSGVVVDVHGNVINNLTSADTIAVDFSPECLKYTLEIFKKLAGEIRTTALPDEESIKPDVDHTKDEDTEDILQTKPALIVLREDLDYYCLPPSSEISRSDMRTLKEECGKRLVNLDVIFSGLKKSTEPDSAEKHLVDMLCNSGFTYDDTWGYRSNEPNKTVINSLVLIPLKKAENDLQSQTVQGEEPQENSMSNAHKLLLFWRKPARKCWWDSIELHDVQGVEGPVKVHIRRAWTLELSVIGVN</sequence>
<accession>A0A1E3PPU9</accession>
<name>A0A1E3PPU9_9ASCO</name>
<dbReference type="AlphaFoldDB" id="A0A1E3PPU9"/>